<dbReference type="InterPro" id="IPR036028">
    <property type="entry name" value="SH3-like_dom_sf"/>
</dbReference>
<keyword evidence="1 4" id="KW-0728">SH3 domain</keyword>
<dbReference type="EMBL" id="FN653018">
    <property type="protein sequence ID" value="CBY21842.1"/>
    <property type="molecule type" value="Genomic_DNA"/>
</dbReference>
<keyword evidence="10" id="KW-1185">Reference proteome</keyword>
<dbReference type="SMART" id="SM00326">
    <property type="entry name" value="SH3"/>
    <property type="match status" value="2"/>
</dbReference>
<dbReference type="PROSITE" id="PS50001">
    <property type="entry name" value="SH2"/>
    <property type="match status" value="1"/>
</dbReference>
<dbReference type="PROSITE" id="PS50002">
    <property type="entry name" value="SH3"/>
    <property type="match status" value="1"/>
</dbReference>
<dbReference type="Proteomes" id="UP000001307">
    <property type="component" value="Unassembled WGS sequence"/>
</dbReference>
<dbReference type="InterPro" id="IPR036860">
    <property type="entry name" value="SH2_dom_sf"/>
</dbReference>
<dbReference type="AlphaFoldDB" id="E4WWV0"/>
<dbReference type="InterPro" id="IPR043539">
    <property type="entry name" value="Grb2-like"/>
</dbReference>
<dbReference type="Gene3D" id="3.30.505.10">
    <property type="entry name" value="SH2 domain"/>
    <property type="match status" value="1"/>
</dbReference>
<dbReference type="InterPro" id="IPR001452">
    <property type="entry name" value="SH3_domain"/>
</dbReference>
<evidence type="ECO:0000313" key="8">
    <source>
        <dbReference type="EMBL" id="CBY21842.1"/>
    </source>
</evidence>
<dbReference type="InParanoid" id="E4WWV0"/>
<feature type="domain" description="SH2" evidence="6">
    <location>
        <begin position="74"/>
        <end position="165"/>
    </location>
</feature>
<evidence type="ECO:0000313" key="9">
    <source>
        <dbReference type="EMBL" id="CBY32595.1"/>
    </source>
</evidence>
<feature type="region of interest" description="Disordered" evidence="5">
    <location>
        <begin position="1"/>
        <end position="21"/>
    </location>
</feature>
<feature type="domain" description="SH3" evidence="7">
    <location>
        <begin position="165"/>
        <end position="228"/>
    </location>
</feature>
<dbReference type="Gene3D" id="2.30.30.40">
    <property type="entry name" value="SH3 Domains"/>
    <property type="match status" value="1"/>
</dbReference>
<dbReference type="OrthoDB" id="9924021at2759"/>
<evidence type="ECO:0000313" key="10">
    <source>
        <dbReference type="Proteomes" id="UP000001307"/>
    </source>
</evidence>
<evidence type="ECO:0000259" key="6">
    <source>
        <dbReference type="PROSITE" id="PS50001"/>
    </source>
</evidence>
<accession>E4WWV0</accession>
<evidence type="ECO:0000256" key="5">
    <source>
        <dbReference type="SAM" id="MobiDB-lite"/>
    </source>
</evidence>
<dbReference type="InterPro" id="IPR000980">
    <property type="entry name" value="SH2"/>
</dbReference>
<evidence type="ECO:0000256" key="2">
    <source>
        <dbReference type="ARBA" id="ARBA00022999"/>
    </source>
</evidence>
<dbReference type="EMBL" id="FN654361">
    <property type="protein sequence ID" value="CBY32595.1"/>
    <property type="molecule type" value="Genomic_DNA"/>
</dbReference>
<evidence type="ECO:0000256" key="4">
    <source>
        <dbReference type="PROSITE-ProRule" id="PRU00192"/>
    </source>
</evidence>
<gene>
    <name evidence="8" type="ORF">GSOID_T00011370001</name>
    <name evidence="9" type="ORF">GSOID_T00031935001</name>
</gene>
<evidence type="ECO:0000256" key="1">
    <source>
        <dbReference type="ARBA" id="ARBA00022443"/>
    </source>
</evidence>
<proteinExistence type="predicted"/>
<name>E4WWV0_OIKDI</name>
<organism evidence="8">
    <name type="scientific">Oikopleura dioica</name>
    <name type="common">Tunicate</name>
    <dbReference type="NCBI Taxonomy" id="34765"/>
    <lineage>
        <taxon>Eukaryota</taxon>
        <taxon>Metazoa</taxon>
        <taxon>Chordata</taxon>
        <taxon>Tunicata</taxon>
        <taxon>Appendicularia</taxon>
        <taxon>Copelata</taxon>
        <taxon>Oikopleuridae</taxon>
        <taxon>Oikopleura</taxon>
    </lineage>
</organism>
<dbReference type="PANTHER" id="PTHR46037">
    <property type="entry name" value="PROTEIN ENHANCER OF SEVENLESS 2B"/>
    <property type="match status" value="1"/>
</dbReference>
<feature type="compositionally biased region" description="Low complexity" evidence="5">
    <location>
        <begin position="250"/>
        <end position="271"/>
    </location>
</feature>
<dbReference type="SMART" id="SM00252">
    <property type="entry name" value="SH2"/>
    <property type="match status" value="1"/>
</dbReference>
<protein>
    <recommendedName>
        <fullName evidence="11">SH2 domain-containing protein</fullName>
    </recommendedName>
</protein>
<dbReference type="Pfam" id="PF00017">
    <property type="entry name" value="SH2"/>
    <property type="match status" value="1"/>
</dbReference>
<dbReference type="Proteomes" id="UP000011014">
    <property type="component" value="Unassembled WGS sequence"/>
</dbReference>
<feature type="region of interest" description="Disordered" evidence="5">
    <location>
        <begin position="247"/>
        <end position="272"/>
    </location>
</feature>
<reference evidence="8" key="1">
    <citation type="journal article" date="2010" name="Science">
        <title>Plasticity of animal genome architecture unmasked by rapid evolution of a pelagic tunicate.</title>
        <authorList>
            <person name="Denoeud F."/>
            <person name="Henriet S."/>
            <person name="Mungpakdee S."/>
            <person name="Aury J.M."/>
            <person name="Da Silva C."/>
            <person name="Brinkmann H."/>
            <person name="Mikhaleva J."/>
            <person name="Olsen L.C."/>
            <person name="Jubin C."/>
            <person name="Canestro C."/>
            <person name="Bouquet J.M."/>
            <person name="Danks G."/>
            <person name="Poulain J."/>
            <person name="Campsteijn C."/>
            <person name="Adamski M."/>
            <person name="Cross I."/>
            <person name="Yadetie F."/>
            <person name="Muffato M."/>
            <person name="Louis A."/>
            <person name="Butcher S."/>
            <person name="Tsagkogeorga G."/>
            <person name="Konrad A."/>
            <person name="Singh S."/>
            <person name="Jensen M.F."/>
            <person name="Cong E.H."/>
            <person name="Eikeseth-Otteraa H."/>
            <person name="Noel B."/>
            <person name="Anthouard V."/>
            <person name="Porcel B.M."/>
            <person name="Kachouri-Lafond R."/>
            <person name="Nishino A."/>
            <person name="Ugolini M."/>
            <person name="Chourrout P."/>
            <person name="Nishida H."/>
            <person name="Aasland R."/>
            <person name="Huzurbazar S."/>
            <person name="Westhof E."/>
            <person name="Delsuc F."/>
            <person name="Lehrach H."/>
            <person name="Reinhardt R."/>
            <person name="Weissenbach J."/>
            <person name="Roy S.W."/>
            <person name="Artiguenave F."/>
            <person name="Postlethwait J.H."/>
            <person name="Manak J.R."/>
            <person name="Thompson E.M."/>
            <person name="Jaillon O."/>
            <person name="Du Pasquier L."/>
            <person name="Boudinot P."/>
            <person name="Liberles D.A."/>
            <person name="Volff J.N."/>
            <person name="Philippe H."/>
            <person name="Lenhard B."/>
            <person name="Roest Crollius H."/>
            <person name="Wincker P."/>
            <person name="Chourrout D."/>
        </authorList>
    </citation>
    <scope>NUCLEOTIDE SEQUENCE [LARGE SCALE GENOMIC DNA]</scope>
</reference>
<evidence type="ECO:0000259" key="7">
    <source>
        <dbReference type="PROSITE" id="PS50002"/>
    </source>
</evidence>
<dbReference type="SUPFAM" id="SSF50044">
    <property type="entry name" value="SH3-domain"/>
    <property type="match status" value="2"/>
</dbReference>
<sequence length="287" mass="33261">MEVTTLRNHDGESEMATLESDPTKKPYSELLFKAGDTLRVVDYFYSKDWALALDRNNQIGLVHHYWVDIDPISWLIPNITRTNAEFYLKDKKRKIGCFVVRCSQSHEGFSISIKLRNKIGHMRVHWDKKKGHVHIWKRKFRTISDLVDYYLTYPIFGEMRLMVPEAPQLATSLYPFQPTDESQLCLQKSETIQILAFIDRDWYLAMKDFRRSGGIGTVPRKYIEFPPPEEKILPRVQMSSNLEYLNQHPTSASSTQSSVSSSYSEYSSSTSGDLISFESTEKLHTLS</sequence>
<evidence type="ECO:0008006" key="11">
    <source>
        <dbReference type="Google" id="ProtNLM"/>
    </source>
</evidence>
<evidence type="ECO:0000256" key="3">
    <source>
        <dbReference type="PROSITE-ProRule" id="PRU00191"/>
    </source>
</evidence>
<dbReference type="Pfam" id="PF00018">
    <property type="entry name" value="SH3_1"/>
    <property type="match status" value="1"/>
</dbReference>
<dbReference type="SUPFAM" id="SSF55550">
    <property type="entry name" value="SH2 domain"/>
    <property type="match status" value="1"/>
</dbReference>
<keyword evidence="2 3" id="KW-0727">SH2 domain</keyword>